<reference evidence="1 2" key="2">
    <citation type="journal article" date="2021" name="Genomics">
        <title>High-quality reference genome for Clonorchis sinensis.</title>
        <authorList>
            <person name="Young N.D."/>
            <person name="Stroehlein A.J."/>
            <person name="Kinkar L."/>
            <person name="Wang T."/>
            <person name="Sohn W.M."/>
            <person name="Chang B.C.H."/>
            <person name="Kaur P."/>
            <person name="Weisz D."/>
            <person name="Dudchenko O."/>
            <person name="Aiden E.L."/>
            <person name="Korhonen P.K."/>
            <person name="Gasser R.B."/>
        </authorList>
    </citation>
    <scope>NUCLEOTIDE SEQUENCE [LARGE SCALE GENOMIC DNA]</scope>
    <source>
        <strain evidence="1">Cs-k2</strain>
    </source>
</reference>
<dbReference type="EMBL" id="NIRI02000042">
    <property type="protein sequence ID" value="KAG5451460.1"/>
    <property type="molecule type" value="Genomic_DNA"/>
</dbReference>
<keyword evidence="2" id="KW-1185">Reference proteome</keyword>
<sequence length="339" mass="36863">MVGVHAGVLGGAGGSARPSPPITDGDVVDLDSGLSVGVQADITNTVRWTSLPRGSHSRCQTNSAEAIISGYPVNGLCITRVEQPELGRERGGSQFSHSTCNLYPCFSQTAYGNVKELRRTTAFGGRCKYIAIFLEQVATHVLTPNLEVEEAVLVRRLTIDQPSMSVARTLSSIAQWVTKIHYLSHHANGQSFRDGGSACYSPSWIESTCSAGYIERHDCQPIISALVLPSGGMPVGHRKVLQLRHCFISTLHYLRVPFLKMNIIDSTQLFRTVSFSQVDENELDRHWLGNSRSSVNRNKSAGVTCAYFGRFGSTKLPGLHGHLVLPGLTCCVELSCDCN</sequence>
<dbReference type="AlphaFoldDB" id="A0A3R7H1Q0"/>
<evidence type="ECO:0000313" key="2">
    <source>
        <dbReference type="Proteomes" id="UP000286415"/>
    </source>
</evidence>
<dbReference type="InParanoid" id="A0A3R7H1Q0"/>
<dbReference type="Proteomes" id="UP000286415">
    <property type="component" value="Unassembled WGS sequence"/>
</dbReference>
<accession>A0A3R7H1Q0</accession>
<reference evidence="1 2" key="1">
    <citation type="journal article" date="2018" name="Biotechnol. Adv.">
        <title>Improved genomic resources and new bioinformatic workflow for the carcinogenic parasite Clonorchis sinensis: Biotechnological implications.</title>
        <authorList>
            <person name="Wang D."/>
            <person name="Korhonen P.K."/>
            <person name="Gasser R.B."/>
            <person name="Young N.D."/>
        </authorList>
    </citation>
    <scope>NUCLEOTIDE SEQUENCE [LARGE SCALE GENOMIC DNA]</scope>
    <source>
        <strain evidence="1">Cs-k2</strain>
    </source>
</reference>
<name>A0A3R7H1Q0_CLOSI</name>
<proteinExistence type="predicted"/>
<organism evidence="1 2">
    <name type="scientific">Clonorchis sinensis</name>
    <name type="common">Chinese liver fluke</name>
    <dbReference type="NCBI Taxonomy" id="79923"/>
    <lineage>
        <taxon>Eukaryota</taxon>
        <taxon>Metazoa</taxon>
        <taxon>Spiralia</taxon>
        <taxon>Lophotrochozoa</taxon>
        <taxon>Platyhelminthes</taxon>
        <taxon>Trematoda</taxon>
        <taxon>Digenea</taxon>
        <taxon>Opisthorchiida</taxon>
        <taxon>Opisthorchiata</taxon>
        <taxon>Opisthorchiidae</taxon>
        <taxon>Clonorchis</taxon>
    </lineage>
</organism>
<protein>
    <submittedName>
        <fullName evidence="1">Uncharacterized protein</fullName>
    </submittedName>
</protein>
<comment type="caution">
    <text evidence="1">The sequence shown here is derived from an EMBL/GenBank/DDBJ whole genome shotgun (WGS) entry which is preliminary data.</text>
</comment>
<gene>
    <name evidence="1" type="ORF">CSKR_107623</name>
</gene>
<evidence type="ECO:0000313" key="1">
    <source>
        <dbReference type="EMBL" id="KAG5451460.1"/>
    </source>
</evidence>